<name>A0A7C9RR94_9PSEU</name>
<reference evidence="3 4" key="1">
    <citation type="submission" date="2020-03" db="EMBL/GenBank/DDBJ databases">
        <title>Isolation and identification of active actinomycetes.</title>
        <authorList>
            <person name="Sun X."/>
        </authorList>
    </citation>
    <scope>NUCLEOTIDE SEQUENCE [LARGE SCALE GENOMIC DNA]</scope>
    <source>
        <strain evidence="3 4">NEAU-D13</strain>
    </source>
</reference>
<dbReference type="InterPro" id="IPR052974">
    <property type="entry name" value="GH79_Enzymes"/>
</dbReference>
<dbReference type="Gene3D" id="2.60.40.1180">
    <property type="entry name" value="Golgi alpha-mannosidase II"/>
    <property type="match status" value="1"/>
</dbReference>
<accession>A0A7C9RR94</accession>
<keyword evidence="1" id="KW-0732">Signal</keyword>
<feature type="chain" id="PRO_5029021863" description="Beta-glucuronidase C-terminal domain-containing protein" evidence="1">
    <location>
        <begin position="22"/>
        <end position="444"/>
    </location>
</feature>
<evidence type="ECO:0000259" key="2">
    <source>
        <dbReference type="Pfam" id="PF16862"/>
    </source>
</evidence>
<organism evidence="3 4">
    <name type="scientific">Lentzea alba</name>
    <dbReference type="NCBI Taxonomy" id="2714351"/>
    <lineage>
        <taxon>Bacteria</taxon>
        <taxon>Bacillati</taxon>
        <taxon>Actinomycetota</taxon>
        <taxon>Actinomycetes</taxon>
        <taxon>Pseudonocardiales</taxon>
        <taxon>Pseudonocardiaceae</taxon>
        <taxon>Lentzea</taxon>
    </lineage>
</organism>
<keyword evidence="4" id="KW-1185">Reference proteome</keyword>
<proteinExistence type="predicted"/>
<dbReference type="PANTHER" id="PTHR36183">
    <property type="entry name" value="BETA-GLUCURONIDASE"/>
    <property type="match status" value="1"/>
</dbReference>
<evidence type="ECO:0000256" key="1">
    <source>
        <dbReference type="SAM" id="SignalP"/>
    </source>
</evidence>
<dbReference type="AlphaFoldDB" id="A0A7C9RR94"/>
<protein>
    <recommendedName>
        <fullName evidence="2">Beta-glucuronidase C-terminal domain-containing protein</fullName>
    </recommendedName>
</protein>
<evidence type="ECO:0000313" key="4">
    <source>
        <dbReference type="Proteomes" id="UP000481360"/>
    </source>
</evidence>
<dbReference type="InterPro" id="IPR017853">
    <property type="entry name" value="GH"/>
</dbReference>
<dbReference type="Proteomes" id="UP000481360">
    <property type="component" value="Unassembled WGS sequence"/>
</dbReference>
<dbReference type="Pfam" id="PF16862">
    <property type="entry name" value="Glyco_hydro_79C"/>
    <property type="match status" value="1"/>
</dbReference>
<dbReference type="Gene3D" id="3.20.20.80">
    <property type="entry name" value="Glycosidases"/>
    <property type="match status" value="1"/>
</dbReference>
<dbReference type="EMBL" id="JAAMPJ010000004">
    <property type="protein sequence ID" value="NGY60970.1"/>
    <property type="molecule type" value="Genomic_DNA"/>
</dbReference>
<dbReference type="InterPro" id="IPR031728">
    <property type="entry name" value="GlcAase_C"/>
</dbReference>
<dbReference type="PANTHER" id="PTHR36183:SF2">
    <property type="entry name" value="BETA-GLUCURONIDASE C-TERMINAL DOMAIN-CONTAINING PROTEIN"/>
    <property type="match status" value="1"/>
</dbReference>
<dbReference type="SUPFAM" id="SSF51445">
    <property type="entry name" value="(Trans)glycosidases"/>
    <property type="match status" value="1"/>
</dbReference>
<feature type="signal peptide" evidence="1">
    <location>
        <begin position="1"/>
        <end position="21"/>
    </location>
</feature>
<dbReference type="RefSeq" id="WP_166046924.1">
    <property type="nucleotide sequence ID" value="NZ_JAAMPJ010000004.1"/>
</dbReference>
<sequence>MRRAAVIAALLIVASASPAQAAPPVTVRVDPASSSQVGRDFAGFSYEKDRVGARMFNARNTDLVRLFRLLGPSLLRIGGNLVDMTTWNPVGTGGVPTEVTPADIRELAIFAKATGWKVVYGINLKTNTPEKAAEEAEEAAKQLGRDLVAFEVGNEPNVYVKTWPEYEALFTKFADAIRARVPQARFDGPGEANKTAWALDFGRTQKDRGATILSTHQYIARNDKASIPDMLASNKSGRLPTASAAMRNAREATGIAQWRVTEANNYYHGGAAGVSDVQAAALWSLDYLSGVAQQQGSGINFHGGTSVQFPLHYSPIKYDGLNPVGVQGVYYGELLWKLAGPGAYHAASVTGADEVTAWGIGNNAFVNNKNTTSVTATITLPEKARHASVYVLTAPALDSTAITIAGSKVEKNAKFTPRPKNVRVAGTTTTVDVPANSAVLVVTR</sequence>
<comment type="caution">
    <text evidence="3">The sequence shown here is derived from an EMBL/GenBank/DDBJ whole genome shotgun (WGS) entry which is preliminary data.</text>
</comment>
<dbReference type="InterPro" id="IPR013780">
    <property type="entry name" value="Glyco_hydro_b"/>
</dbReference>
<evidence type="ECO:0000313" key="3">
    <source>
        <dbReference type="EMBL" id="NGY60970.1"/>
    </source>
</evidence>
<feature type="domain" description="Beta-glucuronidase C-terminal" evidence="2">
    <location>
        <begin position="367"/>
        <end position="440"/>
    </location>
</feature>
<gene>
    <name evidence="3" type="ORF">G7043_18725</name>
</gene>